<dbReference type="STRING" id="32473.ENSXCOP00000022826"/>
<keyword evidence="16" id="KW-1185">Reference proteome</keyword>
<evidence type="ECO:0000256" key="2">
    <source>
        <dbReference type="ARBA" id="ARBA00004613"/>
    </source>
</evidence>
<dbReference type="GO" id="GO:0008083">
    <property type="term" value="F:growth factor activity"/>
    <property type="evidence" value="ECO:0007669"/>
    <property type="project" value="UniProtKB-KW"/>
</dbReference>
<comment type="subcellular location">
    <subcellularLocation>
        <location evidence="1">Cell membrane</location>
        <topology evidence="1">Single-pass type I membrane protein</topology>
    </subcellularLocation>
    <subcellularLocation>
        <location evidence="2">Secreted</location>
    </subcellularLocation>
</comment>
<protein>
    <recommendedName>
        <fullName evidence="14">Neuregulin C-terminal domain-containing protein</fullName>
    </recommendedName>
</protein>
<reference evidence="15" key="2">
    <citation type="submission" date="2025-09" db="UniProtKB">
        <authorList>
            <consortium name="Ensembl"/>
        </authorList>
    </citation>
    <scope>IDENTIFICATION</scope>
</reference>
<dbReference type="Pfam" id="PF02158">
    <property type="entry name" value="Neuregulin"/>
    <property type="match status" value="1"/>
</dbReference>
<dbReference type="AlphaFoldDB" id="A0A3B5MNT8"/>
<dbReference type="GO" id="GO:0005615">
    <property type="term" value="C:extracellular space"/>
    <property type="evidence" value="ECO:0007669"/>
    <property type="project" value="TreeGrafter"/>
</dbReference>
<reference evidence="15" key="1">
    <citation type="submission" date="2025-08" db="UniProtKB">
        <authorList>
            <consortium name="Ensembl"/>
        </authorList>
    </citation>
    <scope>IDENTIFICATION</scope>
</reference>
<evidence type="ECO:0000256" key="4">
    <source>
        <dbReference type="ARBA" id="ARBA00022525"/>
    </source>
</evidence>
<feature type="domain" description="Neuregulin C-terminal" evidence="14">
    <location>
        <begin position="311"/>
        <end position="469"/>
    </location>
</feature>
<keyword evidence="11" id="KW-0325">Glycoprotein</keyword>
<dbReference type="GO" id="GO:0005886">
    <property type="term" value="C:plasma membrane"/>
    <property type="evidence" value="ECO:0007669"/>
    <property type="project" value="UniProtKB-SubCell"/>
</dbReference>
<dbReference type="InterPro" id="IPR002154">
    <property type="entry name" value="Neuregulin_C"/>
</dbReference>
<feature type="compositionally biased region" description="Acidic residues" evidence="12">
    <location>
        <begin position="37"/>
        <end position="49"/>
    </location>
</feature>
<keyword evidence="9 13" id="KW-0472">Membrane</keyword>
<dbReference type="InterPro" id="IPR040180">
    <property type="entry name" value="Neuregulin"/>
</dbReference>
<dbReference type="GeneTree" id="ENSGT00940000157326"/>
<evidence type="ECO:0000256" key="9">
    <source>
        <dbReference type="ARBA" id="ARBA00023136"/>
    </source>
</evidence>
<evidence type="ECO:0000256" key="1">
    <source>
        <dbReference type="ARBA" id="ARBA00004251"/>
    </source>
</evidence>
<feature type="region of interest" description="Disordered" evidence="12">
    <location>
        <begin position="1"/>
        <end position="68"/>
    </location>
</feature>
<dbReference type="Ensembl" id="ENSXCOT00000023102.1">
    <property type="protein sequence ID" value="ENSXCOP00000022826.1"/>
    <property type="gene ID" value="ENSXCOG00000017057.1"/>
</dbReference>
<evidence type="ECO:0000256" key="8">
    <source>
        <dbReference type="ARBA" id="ARBA00023030"/>
    </source>
</evidence>
<evidence type="ECO:0000256" key="3">
    <source>
        <dbReference type="ARBA" id="ARBA00022475"/>
    </source>
</evidence>
<keyword evidence="5" id="KW-0245">EGF-like domain</keyword>
<evidence type="ECO:0000256" key="6">
    <source>
        <dbReference type="ARBA" id="ARBA00022692"/>
    </source>
</evidence>
<organism evidence="15 16">
    <name type="scientific">Xiphophorus couchianus</name>
    <name type="common">Monterrey platyfish</name>
    <dbReference type="NCBI Taxonomy" id="32473"/>
    <lineage>
        <taxon>Eukaryota</taxon>
        <taxon>Metazoa</taxon>
        <taxon>Chordata</taxon>
        <taxon>Craniata</taxon>
        <taxon>Vertebrata</taxon>
        <taxon>Euteleostomi</taxon>
        <taxon>Actinopterygii</taxon>
        <taxon>Neopterygii</taxon>
        <taxon>Teleostei</taxon>
        <taxon>Neoteleostei</taxon>
        <taxon>Acanthomorphata</taxon>
        <taxon>Ovalentaria</taxon>
        <taxon>Atherinomorphae</taxon>
        <taxon>Cyprinodontiformes</taxon>
        <taxon>Poeciliidae</taxon>
        <taxon>Poeciliinae</taxon>
        <taxon>Xiphophorus</taxon>
    </lineage>
</organism>
<dbReference type="GO" id="GO:0035556">
    <property type="term" value="P:intracellular signal transduction"/>
    <property type="evidence" value="ECO:0007669"/>
    <property type="project" value="TreeGrafter"/>
</dbReference>
<evidence type="ECO:0000256" key="10">
    <source>
        <dbReference type="ARBA" id="ARBA00023157"/>
    </source>
</evidence>
<feature type="compositionally biased region" description="Basic and acidic residues" evidence="12">
    <location>
        <begin position="50"/>
        <end position="67"/>
    </location>
</feature>
<evidence type="ECO:0000313" key="15">
    <source>
        <dbReference type="Ensembl" id="ENSXCOP00000022826.1"/>
    </source>
</evidence>
<feature type="region of interest" description="Disordered" evidence="12">
    <location>
        <begin position="337"/>
        <end position="382"/>
    </location>
</feature>
<evidence type="ECO:0000256" key="5">
    <source>
        <dbReference type="ARBA" id="ARBA00022536"/>
    </source>
</evidence>
<feature type="compositionally biased region" description="Polar residues" evidence="12">
    <location>
        <begin position="342"/>
        <end position="378"/>
    </location>
</feature>
<evidence type="ECO:0000256" key="13">
    <source>
        <dbReference type="SAM" id="Phobius"/>
    </source>
</evidence>
<keyword evidence="7 13" id="KW-1133">Transmembrane helix</keyword>
<evidence type="ECO:0000256" key="11">
    <source>
        <dbReference type="ARBA" id="ARBA00023180"/>
    </source>
</evidence>
<evidence type="ECO:0000313" key="16">
    <source>
        <dbReference type="Proteomes" id="UP000261380"/>
    </source>
</evidence>
<keyword evidence="3" id="KW-1003">Cell membrane</keyword>
<proteinExistence type="predicted"/>
<dbReference type="PANTHER" id="PTHR11100:SF7">
    <property type="entry name" value="PRO-NEUREGULIN-1, MEMBRANE-BOUND ISOFORM"/>
    <property type="match status" value="1"/>
</dbReference>
<dbReference type="GO" id="GO:0030296">
    <property type="term" value="F:protein tyrosine kinase activator activity"/>
    <property type="evidence" value="ECO:0007669"/>
    <property type="project" value="TreeGrafter"/>
</dbReference>
<dbReference type="Proteomes" id="UP000261380">
    <property type="component" value="Unplaced"/>
</dbReference>
<dbReference type="GO" id="GO:0030154">
    <property type="term" value="P:cell differentiation"/>
    <property type="evidence" value="ECO:0007669"/>
    <property type="project" value="TreeGrafter"/>
</dbReference>
<feature type="transmembrane region" description="Helical" evidence="13">
    <location>
        <begin position="282"/>
        <end position="303"/>
    </location>
</feature>
<keyword evidence="10" id="KW-1015">Disulfide bond</keyword>
<dbReference type="GO" id="GO:0045499">
    <property type="term" value="F:chemorepellent activity"/>
    <property type="evidence" value="ECO:0007669"/>
    <property type="project" value="TreeGrafter"/>
</dbReference>
<keyword evidence="6 13" id="KW-0812">Transmembrane</keyword>
<name>A0A3B5MNT8_9TELE</name>
<dbReference type="GO" id="GO:0007399">
    <property type="term" value="P:nervous system development"/>
    <property type="evidence" value="ECO:0007669"/>
    <property type="project" value="InterPro"/>
</dbReference>
<keyword evidence="4" id="KW-0964">Secreted</keyword>
<sequence length="554" mass="59483">MKMTEGMEDYSAGPAPSPETASPTGPPPDTGPVPEEKPEETEAAGESGDEGVKGITEEGRGDGEHDGALGIVPLPSTCCVCIEMEQINRCLHSEKICILPILACLLSLALCTAGLKWVFVDKIFEYEPPTHLDPKPIGQDPIIISVNPTLGITVSIPHSASSTVSLTTTIAITPGHPDVFGKEKSTVGPFVPQSPQVTYPSVTLKYNAERSTVPKQNSNPQTTLDSGKLFQTICKYPNILPLFLVCFLSFMLRCPSEFTGDRCQNYVMASFYKAEELYQKRILTITGICIALLVVGIMCVVAYCKTNEDWSNNVLSDTESYSVMSLVENSQRATQGVRGRLNATSGTTDLSSNSAKFASPMRSLSQLSPDPKTALSTPVSPPSEMSAPLSSLALSVPSVALSPSVEEECPLLLSKKNQQQLSSRLTDQKRSFSHYNHGLVAHSLPPSPALVAKNVTYGVTVDCGTDAASYSFLELPEKLMNRNCSTKSAACHVLYFTESSDSMLFSETDEPHGGDAPFRTADSSTALWDVESSRTNPASPSPVLLVKPYNPIAV</sequence>
<evidence type="ECO:0000256" key="12">
    <source>
        <dbReference type="SAM" id="MobiDB-lite"/>
    </source>
</evidence>
<dbReference type="GO" id="GO:0048513">
    <property type="term" value="P:animal organ development"/>
    <property type="evidence" value="ECO:0007669"/>
    <property type="project" value="TreeGrafter"/>
</dbReference>
<accession>A0A3B5MNT8</accession>
<evidence type="ECO:0000259" key="14">
    <source>
        <dbReference type="Pfam" id="PF02158"/>
    </source>
</evidence>
<keyword evidence="8" id="KW-0339">Growth factor</keyword>
<dbReference type="PANTHER" id="PTHR11100">
    <property type="entry name" value="HEREGULIN-NEUREGULIN FAMILY MEMBER"/>
    <property type="match status" value="1"/>
</dbReference>
<feature type="transmembrane region" description="Helical" evidence="13">
    <location>
        <begin position="96"/>
        <end position="119"/>
    </location>
</feature>
<evidence type="ECO:0000256" key="7">
    <source>
        <dbReference type="ARBA" id="ARBA00022989"/>
    </source>
</evidence>